<sequence>MTHFIAWVLALIERRESRRNRAPEDLNERVEWNVQRILNPPKPSLLSRFGGCMLAAEEWWERKVSFRDFHRRMDAVREAYERTCPPDWKTEEGTRRALRRLAHDAETRKRQADEGGT</sequence>
<evidence type="ECO:0000313" key="2">
    <source>
        <dbReference type="Proteomes" id="UP001348369"/>
    </source>
</evidence>
<dbReference type="EMBL" id="CP109109">
    <property type="protein sequence ID" value="WSB99152.1"/>
    <property type="molecule type" value="Genomic_DNA"/>
</dbReference>
<gene>
    <name evidence="1" type="ORF">OG835_20415</name>
</gene>
<proteinExistence type="predicted"/>
<evidence type="ECO:0000313" key="1">
    <source>
        <dbReference type="EMBL" id="WSB99152.1"/>
    </source>
</evidence>
<keyword evidence="2" id="KW-1185">Reference proteome</keyword>
<accession>A0ACD4ZKY3</accession>
<reference evidence="1" key="1">
    <citation type="submission" date="2022-10" db="EMBL/GenBank/DDBJ databases">
        <title>The complete genomes of actinobacterial strains from the NBC collection.</title>
        <authorList>
            <person name="Joergensen T.S."/>
            <person name="Alvarez Arevalo M."/>
            <person name="Sterndorff E.B."/>
            <person name="Faurdal D."/>
            <person name="Vuksanovic O."/>
            <person name="Mourched A.-S."/>
            <person name="Charusanti P."/>
            <person name="Shaw S."/>
            <person name="Blin K."/>
            <person name="Weber T."/>
        </authorList>
    </citation>
    <scope>NUCLEOTIDE SEQUENCE</scope>
    <source>
        <strain evidence="1">NBC 01771</strain>
    </source>
</reference>
<protein>
    <submittedName>
        <fullName evidence="1">Serine/threonine-protein phosphatase 2A activator</fullName>
    </submittedName>
</protein>
<name>A0ACD4ZKY3_9ACTN</name>
<dbReference type="Proteomes" id="UP001348369">
    <property type="component" value="Chromosome"/>
</dbReference>
<organism evidence="1 2">
    <name type="scientific">Streptomyces scopuliridis</name>
    <dbReference type="NCBI Taxonomy" id="452529"/>
    <lineage>
        <taxon>Bacteria</taxon>
        <taxon>Bacillati</taxon>
        <taxon>Actinomycetota</taxon>
        <taxon>Actinomycetes</taxon>
        <taxon>Kitasatosporales</taxon>
        <taxon>Streptomycetaceae</taxon>
        <taxon>Streptomyces</taxon>
    </lineage>
</organism>